<comment type="similarity">
    <text evidence="1">Belongs to the Flattop family.</text>
</comment>
<dbReference type="PANTHER" id="PTHR34639">
    <property type="entry name" value="PROTEIN FLATTOP"/>
    <property type="match status" value="1"/>
</dbReference>
<dbReference type="PANTHER" id="PTHR34639:SF1">
    <property type="entry name" value="PROTEIN FLATTOP"/>
    <property type="match status" value="1"/>
</dbReference>
<dbReference type="Proteomes" id="UP000515154">
    <property type="component" value="Unplaced"/>
</dbReference>
<evidence type="ECO:0000256" key="1">
    <source>
        <dbReference type="ARBA" id="ARBA00009887"/>
    </source>
</evidence>
<dbReference type="RefSeq" id="XP_029657823.1">
    <property type="nucleotide sequence ID" value="XM_029801963.2"/>
</dbReference>
<dbReference type="GO" id="GO:0044782">
    <property type="term" value="P:cilium organization"/>
    <property type="evidence" value="ECO:0007669"/>
    <property type="project" value="TreeGrafter"/>
</dbReference>
<dbReference type="AlphaFoldDB" id="A0A6P7U1J5"/>
<gene>
    <name evidence="4" type="primary">LOC115232098</name>
</gene>
<evidence type="ECO:0000313" key="3">
    <source>
        <dbReference type="Proteomes" id="UP000515154"/>
    </source>
</evidence>
<dbReference type="InterPro" id="IPR038797">
    <property type="entry name" value="Fltp"/>
</dbReference>
<keyword evidence="3" id="KW-1185">Reference proteome</keyword>
<dbReference type="KEGG" id="osn:115232098"/>
<accession>A0A6P7U1J5</accession>
<dbReference type="Pfam" id="PF22611">
    <property type="entry name" value="CFAP126"/>
    <property type="match status" value="1"/>
</dbReference>
<evidence type="ECO:0000256" key="2">
    <source>
        <dbReference type="ARBA" id="ARBA00033306"/>
    </source>
</evidence>
<dbReference type="GO" id="GO:0036064">
    <property type="term" value="C:ciliary basal body"/>
    <property type="evidence" value="ECO:0007669"/>
    <property type="project" value="TreeGrafter"/>
</dbReference>
<sequence length="114" mass="13067">MSIIFNASQYEDAYRPKRLGNWEIPNLKTFDGFTEIIADNRGHLKDNKRDSKFSWSTYIGTWDLPKSIPGNHVSTRTSRSAKAVEKLESGLHTANETIVQCLQRRQKNQVVSNI</sequence>
<name>A0A6P7U1J5_9MOLL</name>
<protein>
    <recommendedName>
        <fullName evidence="2">Cilia- and flagella-associated protein 126</fullName>
    </recommendedName>
</protein>
<evidence type="ECO:0000313" key="4">
    <source>
        <dbReference type="RefSeq" id="XP_029657823.1"/>
    </source>
</evidence>
<reference evidence="4" key="1">
    <citation type="submission" date="2025-08" db="UniProtKB">
        <authorList>
            <consortium name="RefSeq"/>
        </authorList>
    </citation>
    <scope>IDENTIFICATION</scope>
</reference>
<organism evidence="3 4">
    <name type="scientific">Octopus sinensis</name>
    <name type="common">East Asian common octopus</name>
    <dbReference type="NCBI Taxonomy" id="2607531"/>
    <lineage>
        <taxon>Eukaryota</taxon>
        <taxon>Metazoa</taxon>
        <taxon>Spiralia</taxon>
        <taxon>Lophotrochozoa</taxon>
        <taxon>Mollusca</taxon>
        <taxon>Cephalopoda</taxon>
        <taxon>Coleoidea</taxon>
        <taxon>Octopodiformes</taxon>
        <taxon>Octopoda</taxon>
        <taxon>Incirrata</taxon>
        <taxon>Octopodidae</taxon>
        <taxon>Octopus</taxon>
    </lineage>
</organism>
<dbReference type="CDD" id="cd23705">
    <property type="entry name" value="Flattop"/>
    <property type="match status" value="1"/>
</dbReference>
<proteinExistence type="inferred from homology"/>